<evidence type="ECO:0000259" key="5">
    <source>
        <dbReference type="PROSITE" id="PS50977"/>
    </source>
</evidence>
<comment type="caution">
    <text evidence="6">The sequence shown here is derived from an EMBL/GenBank/DDBJ whole genome shotgun (WGS) entry which is preliminary data.</text>
</comment>
<dbReference type="OrthoDB" id="5293507at2"/>
<evidence type="ECO:0000256" key="4">
    <source>
        <dbReference type="PROSITE-ProRule" id="PRU00335"/>
    </source>
</evidence>
<dbReference type="GO" id="GO:0003677">
    <property type="term" value="F:DNA binding"/>
    <property type="evidence" value="ECO:0007669"/>
    <property type="project" value="UniProtKB-UniRule"/>
</dbReference>
<dbReference type="EMBL" id="NEVM01000001">
    <property type="protein sequence ID" value="OZI37157.1"/>
    <property type="molecule type" value="Genomic_DNA"/>
</dbReference>
<dbReference type="PANTHER" id="PTHR47506">
    <property type="entry name" value="TRANSCRIPTIONAL REGULATORY PROTEIN"/>
    <property type="match status" value="1"/>
</dbReference>
<dbReference type="SUPFAM" id="SSF46689">
    <property type="entry name" value="Homeodomain-like"/>
    <property type="match status" value="1"/>
</dbReference>
<gene>
    <name evidence="6" type="ORF">CAL29_01625</name>
</gene>
<evidence type="ECO:0000256" key="2">
    <source>
        <dbReference type="ARBA" id="ARBA00023125"/>
    </source>
</evidence>
<name>A0A261SJI4_9BORD</name>
<feature type="DNA-binding region" description="H-T-H motif" evidence="4">
    <location>
        <begin position="34"/>
        <end position="53"/>
    </location>
</feature>
<sequence>MQTASSLDSSLPTRDRIIAAVGELFYRHGTYLLGVDSLVRHLRITRATLYRHFRGKEGLVLAYLRHRHECVSRQLLDLVTDKSGAEAVDAIFASLETKTRDEHYRGCAFVIAVTENPRSEAIFAVGQEHKAFLRALFVRLLQAEPDRKNGVNGASDALADQLLLLYEGALAASVLRPQARPATTARAIVAMLLSGRKDTSCGAAQ</sequence>
<keyword evidence="3" id="KW-0804">Transcription</keyword>
<dbReference type="Gene3D" id="1.10.357.10">
    <property type="entry name" value="Tetracycline Repressor, domain 2"/>
    <property type="match status" value="1"/>
</dbReference>
<keyword evidence="7" id="KW-1185">Reference proteome</keyword>
<proteinExistence type="predicted"/>
<evidence type="ECO:0000256" key="3">
    <source>
        <dbReference type="ARBA" id="ARBA00023163"/>
    </source>
</evidence>
<evidence type="ECO:0000256" key="1">
    <source>
        <dbReference type="ARBA" id="ARBA00023015"/>
    </source>
</evidence>
<dbReference type="Proteomes" id="UP000216020">
    <property type="component" value="Unassembled WGS sequence"/>
</dbReference>
<keyword evidence="2 4" id="KW-0238">DNA-binding</keyword>
<evidence type="ECO:0000313" key="6">
    <source>
        <dbReference type="EMBL" id="OZI37157.1"/>
    </source>
</evidence>
<reference evidence="7" key="1">
    <citation type="submission" date="2017-05" db="EMBL/GenBank/DDBJ databases">
        <title>Complete and WGS of Bordetella genogroups.</title>
        <authorList>
            <person name="Spilker T."/>
            <person name="Lipuma J."/>
        </authorList>
    </citation>
    <scope>NUCLEOTIDE SEQUENCE [LARGE SCALE GENOMIC DNA]</scope>
    <source>
        <strain evidence="7">AU16122</strain>
    </source>
</reference>
<dbReference type="InterPro" id="IPR001647">
    <property type="entry name" value="HTH_TetR"/>
</dbReference>
<dbReference type="PRINTS" id="PR00455">
    <property type="entry name" value="HTHTETR"/>
</dbReference>
<dbReference type="PROSITE" id="PS50977">
    <property type="entry name" value="HTH_TETR_2"/>
    <property type="match status" value="1"/>
</dbReference>
<accession>A0A261SJI4</accession>
<dbReference type="InterPro" id="IPR009057">
    <property type="entry name" value="Homeodomain-like_sf"/>
</dbReference>
<keyword evidence="1" id="KW-0805">Transcription regulation</keyword>
<dbReference type="SUPFAM" id="SSF48498">
    <property type="entry name" value="Tetracyclin repressor-like, C-terminal domain"/>
    <property type="match status" value="1"/>
</dbReference>
<protein>
    <submittedName>
        <fullName evidence="6">TetR family transcriptional regulator</fullName>
    </submittedName>
</protein>
<dbReference type="AlphaFoldDB" id="A0A261SJI4"/>
<evidence type="ECO:0000313" key="7">
    <source>
        <dbReference type="Proteomes" id="UP000216020"/>
    </source>
</evidence>
<dbReference type="InterPro" id="IPR036271">
    <property type="entry name" value="Tet_transcr_reg_TetR-rel_C_sf"/>
</dbReference>
<dbReference type="PANTHER" id="PTHR47506:SF1">
    <property type="entry name" value="HTH-TYPE TRANSCRIPTIONAL REGULATOR YJDC"/>
    <property type="match status" value="1"/>
</dbReference>
<organism evidence="6 7">
    <name type="scientific">Bordetella genomosp. 10</name>
    <dbReference type="NCBI Taxonomy" id="1416804"/>
    <lineage>
        <taxon>Bacteria</taxon>
        <taxon>Pseudomonadati</taxon>
        <taxon>Pseudomonadota</taxon>
        <taxon>Betaproteobacteria</taxon>
        <taxon>Burkholderiales</taxon>
        <taxon>Alcaligenaceae</taxon>
        <taxon>Bordetella</taxon>
    </lineage>
</organism>
<feature type="domain" description="HTH tetR-type" evidence="5">
    <location>
        <begin position="11"/>
        <end position="71"/>
    </location>
</feature>
<dbReference type="Pfam" id="PF00440">
    <property type="entry name" value="TetR_N"/>
    <property type="match status" value="1"/>
</dbReference>